<dbReference type="InterPro" id="IPR034078">
    <property type="entry name" value="NFX1_fam"/>
</dbReference>
<dbReference type="InterPro" id="IPR001374">
    <property type="entry name" value="R3H_dom"/>
</dbReference>
<evidence type="ECO:0000256" key="11">
    <source>
        <dbReference type="SAM" id="MobiDB-lite"/>
    </source>
</evidence>
<keyword evidence="6" id="KW-0862">Zinc</keyword>
<dbReference type="InterPro" id="IPR000967">
    <property type="entry name" value="Znf_NFX1"/>
</dbReference>
<dbReference type="GO" id="GO:0005634">
    <property type="term" value="C:nucleus"/>
    <property type="evidence" value="ECO:0007669"/>
    <property type="project" value="UniProtKB-SubCell"/>
</dbReference>
<dbReference type="OrthoDB" id="6512771at2759"/>
<protein>
    <submittedName>
        <fullName evidence="14">Nuclear transcription factor, X-box</fullName>
    </submittedName>
</protein>
<dbReference type="PANTHER" id="PTHR12360:SF12">
    <property type="entry name" value="TRANSCRIPTIONAL REPRESSOR NF-X1"/>
    <property type="match status" value="1"/>
</dbReference>
<evidence type="ECO:0000256" key="2">
    <source>
        <dbReference type="ARBA" id="ARBA00007269"/>
    </source>
</evidence>
<comment type="caution">
    <text evidence="14">The sequence shown here is derived from an EMBL/GenBank/DDBJ whole genome shotgun (WGS) entry which is preliminary data.</text>
</comment>
<organism evidence="14 15">
    <name type="scientific">Cyanidiococcus yangmingshanensis</name>
    <dbReference type="NCBI Taxonomy" id="2690220"/>
    <lineage>
        <taxon>Eukaryota</taxon>
        <taxon>Rhodophyta</taxon>
        <taxon>Bangiophyceae</taxon>
        <taxon>Cyanidiales</taxon>
        <taxon>Cyanidiaceae</taxon>
        <taxon>Cyanidiococcus</taxon>
    </lineage>
</organism>
<dbReference type="CDD" id="cd06008">
    <property type="entry name" value="NF-X1-zinc-finger"/>
    <property type="match status" value="2"/>
</dbReference>
<keyword evidence="8" id="KW-0804">Transcription</keyword>
<evidence type="ECO:0000256" key="8">
    <source>
        <dbReference type="ARBA" id="ARBA00023163"/>
    </source>
</evidence>
<keyword evidence="3" id="KW-0479">Metal-binding</keyword>
<feature type="domain" description="R3H" evidence="13">
    <location>
        <begin position="591"/>
        <end position="657"/>
    </location>
</feature>
<proteinExistence type="inferred from homology"/>
<dbReference type="EMBL" id="VWRR01000018">
    <property type="protein sequence ID" value="KAF6000718.1"/>
    <property type="molecule type" value="Genomic_DNA"/>
</dbReference>
<evidence type="ECO:0000256" key="10">
    <source>
        <dbReference type="PROSITE-ProRule" id="PRU00175"/>
    </source>
</evidence>
<dbReference type="Proteomes" id="UP000530660">
    <property type="component" value="Unassembled WGS sequence"/>
</dbReference>
<dbReference type="InterPro" id="IPR001841">
    <property type="entry name" value="Znf_RING"/>
</dbReference>
<dbReference type="PANTHER" id="PTHR12360">
    <property type="entry name" value="NUCLEAR TRANSCRIPTION FACTOR, X-BOX BINDING 1 NFX1"/>
    <property type="match status" value="1"/>
</dbReference>
<dbReference type="GO" id="GO:0000977">
    <property type="term" value="F:RNA polymerase II transcription regulatory region sequence-specific DNA binding"/>
    <property type="evidence" value="ECO:0007669"/>
    <property type="project" value="TreeGrafter"/>
</dbReference>
<evidence type="ECO:0000256" key="1">
    <source>
        <dbReference type="ARBA" id="ARBA00004123"/>
    </source>
</evidence>
<sequence>MQGKSSADGATQVEESAQQALNKGTFECVICLGRIAVTDTIYACCECGNCVHFTCCQRWAKKVPEVTNRIVRDEFPCPACQTWQPVPSEPRCFCGKARLDRQKRVQGSSAHACGRRCGRRPCIHGGCPRFCHPGPCAPCPGTVEVPCCCGRETVVYRCAEYRKKLAEGTTERPSCDRPCGYEKPCGHVCRQRCHPPDAHNGKDVSDQEPCEETVWTKCAVHSNPLPVRCPGVRHVSAVVCTEILGYRCRCGAERFSLTCIDLTKVGFDPGVLLCDRVCGKLLSCHRHRCNKRCCSDTQHICAMRCNRIGGGRRASRCPHPCPLPCHSGPCPSCTAVSHEALTCACGRHQIEPPVPCGTLPPVCNAPCQKPRPCGHPCALGRCHQGECPKCLHLVLRECVGGHKEHRQMPCSTRSFRCFRACNQLLPCGRHRCRRRCHDWRNPDDPCSKGDAGHHCEMPMAGGQQICVLRCGHEGAHQGGTLTTVRPSPSVSEVSVETEPMQTESFMRSDTVSSDLSLNTREHSLDAVETSNRMSIPQTNEAVIADCASSDVSHGGSGAMPVPPRPSQRHAGHTDKDPPFSAFLLEMAREHWEEFIEFERVVHMVALGKHPNWHVRALDATSPRMRAAQHELASVHYKLHSHSAGTSPDRHVVVAHQPGVSRVPQTPLTDAIRQQDECAWMKKHSRASRCLAVRLSPFAPVVATASAATSREPTTTSNPQCVVQSQQAMARLDDAPSWSKDFQAHAGNYSIIARNVHGFDIIEFSTPERCQSAWLSLRFKRHIIAAKVSEQELEKLNPIASTERNLIEDIDRMPASPADDDDSTT</sequence>
<name>A0A7J7ICG9_9RHOD</name>
<evidence type="ECO:0000259" key="13">
    <source>
        <dbReference type="PROSITE" id="PS51061"/>
    </source>
</evidence>
<dbReference type="SMART" id="SM00438">
    <property type="entry name" value="ZnF_NFX"/>
    <property type="match status" value="6"/>
</dbReference>
<evidence type="ECO:0000256" key="5">
    <source>
        <dbReference type="ARBA" id="ARBA00022771"/>
    </source>
</evidence>
<evidence type="ECO:0000256" key="7">
    <source>
        <dbReference type="ARBA" id="ARBA00023015"/>
    </source>
</evidence>
<dbReference type="PROSITE" id="PS51061">
    <property type="entry name" value="R3H"/>
    <property type="match status" value="1"/>
</dbReference>
<dbReference type="CDD" id="cd02325">
    <property type="entry name" value="R3H"/>
    <property type="match status" value="1"/>
</dbReference>
<dbReference type="AlphaFoldDB" id="A0A7J7ICG9"/>
<evidence type="ECO:0000313" key="15">
    <source>
        <dbReference type="Proteomes" id="UP000530660"/>
    </source>
</evidence>
<comment type="similarity">
    <text evidence="2">Belongs to the NFX1 family.</text>
</comment>
<dbReference type="GO" id="GO:0000981">
    <property type="term" value="F:DNA-binding transcription factor activity, RNA polymerase II-specific"/>
    <property type="evidence" value="ECO:0007669"/>
    <property type="project" value="TreeGrafter"/>
</dbReference>
<keyword evidence="9" id="KW-0539">Nucleus</keyword>
<dbReference type="PROSITE" id="PS50089">
    <property type="entry name" value="ZF_RING_2"/>
    <property type="match status" value="1"/>
</dbReference>
<gene>
    <name evidence="14" type="primary">NFXL1</name>
    <name evidence="14" type="ORF">F1559_002095</name>
</gene>
<accession>A0A7J7ICG9</accession>
<evidence type="ECO:0000256" key="3">
    <source>
        <dbReference type="ARBA" id="ARBA00022723"/>
    </source>
</evidence>
<feature type="region of interest" description="Disordered" evidence="11">
    <location>
        <begin position="549"/>
        <end position="576"/>
    </location>
</feature>
<evidence type="ECO:0000313" key="14">
    <source>
        <dbReference type="EMBL" id="KAF6000718.1"/>
    </source>
</evidence>
<keyword evidence="7" id="KW-0805">Transcription regulation</keyword>
<dbReference type="InterPro" id="IPR036867">
    <property type="entry name" value="R3H_dom_sf"/>
</dbReference>
<keyword evidence="5 10" id="KW-0863">Zinc-finger</keyword>
<keyword evidence="15" id="KW-1185">Reference proteome</keyword>
<reference evidence="14 15" key="1">
    <citation type="journal article" date="2020" name="J. Phycol.">
        <title>Comparative genome analysis reveals Cyanidiococcus gen. nov., a new extremophilic red algal genus sister to Cyanidioschyzon (Cyanidioschyzonaceae, Rhodophyta).</title>
        <authorList>
            <person name="Liu S.-L."/>
            <person name="Chiang Y.-R."/>
            <person name="Yoon H.S."/>
            <person name="Fu H.-Y."/>
        </authorList>
    </citation>
    <scope>NUCLEOTIDE SEQUENCE [LARGE SCALE GENOMIC DNA]</scope>
    <source>
        <strain evidence="14 15">THAL066</strain>
    </source>
</reference>
<evidence type="ECO:0000256" key="4">
    <source>
        <dbReference type="ARBA" id="ARBA00022737"/>
    </source>
</evidence>
<evidence type="ECO:0000256" key="9">
    <source>
        <dbReference type="ARBA" id="ARBA00023242"/>
    </source>
</evidence>
<feature type="region of interest" description="Disordered" evidence="11">
    <location>
        <begin position="496"/>
        <end position="518"/>
    </location>
</feature>
<evidence type="ECO:0000259" key="12">
    <source>
        <dbReference type="PROSITE" id="PS50089"/>
    </source>
</evidence>
<feature type="domain" description="RING-type" evidence="12">
    <location>
        <begin position="28"/>
        <end position="81"/>
    </location>
</feature>
<dbReference type="SUPFAM" id="SSF82708">
    <property type="entry name" value="R3H domain"/>
    <property type="match status" value="1"/>
</dbReference>
<feature type="compositionally biased region" description="Polar residues" evidence="11">
    <location>
        <begin position="500"/>
        <end position="518"/>
    </location>
</feature>
<evidence type="ECO:0000256" key="6">
    <source>
        <dbReference type="ARBA" id="ARBA00022833"/>
    </source>
</evidence>
<dbReference type="GO" id="GO:0008270">
    <property type="term" value="F:zinc ion binding"/>
    <property type="evidence" value="ECO:0007669"/>
    <property type="project" value="UniProtKB-KW"/>
</dbReference>
<comment type="subcellular location">
    <subcellularLocation>
        <location evidence="1">Nucleus</location>
    </subcellularLocation>
</comment>
<keyword evidence="4" id="KW-0677">Repeat</keyword>